<evidence type="ECO:0000256" key="3">
    <source>
        <dbReference type="ARBA" id="ARBA00010617"/>
    </source>
</evidence>
<evidence type="ECO:0000256" key="8">
    <source>
        <dbReference type="ARBA" id="ARBA00023033"/>
    </source>
</evidence>
<feature type="binding site" description="axial binding residue" evidence="9">
    <location>
        <position position="217"/>
    </location>
    <ligand>
        <name>heme</name>
        <dbReference type="ChEBI" id="CHEBI:30413"/>
    </ligand>
    <ligandPart>
        <name>Fe</name>
        <dbReference type="ChEBI" id="CHEBI:18248"/>
    </ligandPart>
</feature>
<dbReference type="Gene3D" id="1.10.630.10">
    <property type="entry name" value="Cytochrome P450"/>
    <property type="match status" value="1"/>
</dbReference>
<dbReference type="GO" id="GO:0016705">
    <property type="term" value="F:oxidoreductase activity, acting on paired donors, with incorporation or reduction of molecular oxygen"/>
    <property type="evidence" value="ECO:0007669"/>
    <property type="project" value="InterPro"/>
</dbReference>
<dbReference type="Pfam" id="PF00067">
    <property type="entry name" value="p450"/>
    <property type="match status" value="1"/>
</dbReference>
<organism evidence="10 11">
    <name type="scientific">Schizopora paradoxa</name>
    <dbReference type="NCBI Taxonomy" id="27342"/>
    <lineage>
        <taxon>Eukaryota</taxon>
        <taxon>Fungi</taxon>
        <taxon>Dikarya</taxon>
        <taxon>Basidiomycota</taxon>
        <taxon>Agaricomycotina</taxon>
        <taxon>Agaricomycetes</taxon>
        <taxon>Hymenochaetales</taxon>
        <taxon>Schizoporaceae</taxon>
        <taxon>Schizopora</taxon>
    </lineage>
</organism>
<comment type="pathway">
    <text evidence="2">Secondary metabolite biosynthesis.</text>
</comment>
<dbReference type="InterPro" id="IPR002401">
    <property type="entry name" value="Cyt_P450_E_grp-I"/>
</dbReference>
<dbReference type="InterPro" id="IPR036396">
    <property type="entry name" value="Cyt_P450_sf"/>
</dbReference>
<evidence type="ECO:0000256" key="4">
    <source>
        <dbReference type="ARBA" id="ARBA00022617"/>
    </source>
</evidence>
<dbReference type="STRING" id="27342.A0A0H2RDV6"/>
<proteinExistence type="inferred from homology"/>
<comment type="cofactor">
    <cofactor evidence="1 9">
        <name>heme</name>
        <dbReference type="ChEBI" id="CHEBI:30413"/>
    </cofactor>
</comment>
<keyword evidence="11" id="KW-1185">Reference proteome</keyword>
<dbReference type="InterPro" id="IPR050364">
    <property type="entry name" value="Cytochrome_P450_fung"/>
</dbReference>
<gene>
    <name evidence="10" type="ORF">SCHPADRAFT_907304</name>
</gene>
<dbReference type="OrthoDB" id="2789670at2759"/>
<keyword evidence="7 9" id="KW-0408">Iron</keyword>
<sequence>MQYVPGPHWIPGMEFKEVARRSRFIFQEFMERPFNFVKAQLAKGKATTSFVATELEKTSDSKADEDAIKWTAAAIYGGGTDSSVSVLEAFMLAMTLHPEVVRKAQAEIDTVVGSDRLPQISDRPRMPYTDAVLKEVLRWQVPAPMSLPRATKDDDEYNGYRIPAGSTILPNTWLMCHDPSVYHDPFEFRPERFIPMGGRDPELDPKRLIFGFARRICPGKEFADMSLFIAFSMILAVFDISKAQDKLGREIVPLVEYTPGALNHPKRFECRILPRSETAVALIETVKNEGAYDLDDSGNLPPSNIR</sequence>
<keyword evidence="8" id="KW-0503">Monooxygenase</keyword>
<keyword evidence="5 9" id="KW-0479">Metal-binding</keyword>
<accession>A0A0H2RDV6</accession>
<dbReference type="InParanoid" id="A0A0H2RDV6"/>
<dbReference type="PANTHER" id="PTHR46300:SF7">
    <property type="entry name" value="P450, PUTATIVE (EUROFUNG)-RELATED"/>
    <property type="match status" value="1"/>
</dbReference>
<evidence type="ECO:0000256" key="7">
    <source>
        <dbReference type="ARBA" id="ARBA00023004"/>
    </source>
</evidence>
<dbReference type="InterPro" id="IPR001128">
    <property type="entry name" value="Cyt_P450"/>
</dbReference>
<dbReference type="PRINTS" id="PR00463">
    <property type="entry name" value="EP450I"/>
</dbReference>
<keyword evidence="6" id="KW-0560">Oxidoreductase</keyword>
<dbReference type="EMBL" id="KQ086040">
    <property type="protein sequence ID" value="KLO09944.1"/>
    <property type="molecule type" value="Genomic_DNA"/>
</dbReference>
<evidence type="ECO:0000256" key="5">
    <source>
        <dbReference type="ARBA" id="ARBA00022723"/>
    </source>
</evidence>
<dbReference type="AlphaFoldDB" id="A0A0H2RDV6"/>
<dbReference type="GO" id="GO:0004497">
    <property type="term" value="F:monooxygenase activity"/>
    <property type="evidence" value="ECO:0007669"/>
    <property type="project" value="UniProtKB-KW"/>
</dbReference>
<name>A0A0H2RDV6_9AGAM</name>
<comment type="similarity">
    <text evidence="3">Belongs to the cytochrome P450 family.</text>
</comment>
<reference evidence="10 11" key="1">
    <citation type="submission" date="2015-04" db="EMBL/GenBank/DDBJ databases">
        <title>Complete genome sequence of Schizopora paradoxa KUC8140, a cosmopolitan wood degrader in East Asia.</title>
        <authorList>
            <consortium name="DOE Joint Genome Institute"/>
            <person name="Min B."/>
            <person name="Park H."/>
            <person name="Jang Y."/>
            <person name="Kim J.-J."/>
            <person name="Kim K.H."/>
            <person name="Pangilinan J."/>
            <person name="Lipzen A."/>
            <person name="Riley R."/>
            <person name="Grigoriev I.V."/>
            <person name="Spatafora J.W."/>
            <person name="Choi I.-G."/>
        </authorList>
    </citation>
    <scope>NUCLEOTIDE SEQUENCE [LARGE SCALE GENOMIC DNA]</scope>
    <source>
        <strain evidence="10 11">KUC8140</strain>
    </source>
</reference>
<evidence type="ECO:0000313" key="11">
    <source>
        <dbReference type="Proteomes" id="UP000053477"/>
    </source>
</evidence>
<evidence type="ECO:0000256" key="1">
    <source>
        <dbReference type="ARBA" id="ARBA00001971"/>
    </source>
</evidence>
<evidence type="ECO:0000256" key="2">
    <source>
        <dbReference type="ARBA" id="ARBA00005179"/>
    </source>
</evidence>
<dbReference type="Proteomes" id="UP000053477">
    <property type="component" value="Unassembled WGS sequence"/>
</dbReference>
<keyword evidence="4 9" id="KW-0349">Heme</keyword>
<dbReference type="GO" id="GO:0020037">
    <property type="term" value="F:heme binding"/>
    <property type="evidence" value="ECO:0007669"/>
    <property type="project" value="InterPro"/>
</dbReference>
<dbReference type="SUPFAM" id="SSF48264">
    <property type="entry name" value="Cytochrome P450"/>
    <property type="match status" value="1"/>
</dbReference>
<evidence type="ECO:0000256" key="6">
    <source>
        <dbReference type="ARBA" id="ARBA00023002"/>
    </source>
</evidence>
<protein>
    <submittedName>
        <fullName evidence="10">O-methylsterigmatocystin oxidoreductase</fullName>
    </submittedName>
</protein>
<evidence type="ECO:0000313" key="10">
    <source>
        <dbReference type="EMBL" id="KLO09944.1"/>
    </source>
</evidence>
<dbReference type="PANTHER" id="PTHR46300">
    <property type="entry name" value="P450, PUTATIVE (EUROFUNG)-RELATED-RELATED"/>
    <property type="match status" value="1"/>
</dbReference>
<evidence type="ECO:0000256" key="9">
    <source>
        <dbReference type="PIRSR" id="PIRSR602401-1"/>
    </source>
</evidence>
<dbReference type="GO" id="GO:0005506">
    <property type="term" value="F:iron ion binding"/>
    <property type="evidence" value="ECO:0007669"/>
    <property type="project" value="InterPro"/>
</dbReference>